<evidence type="ECO:0000256" key="1">
    <source>
        <dbReference type="SAM" id="Phobius"/>
    </source>
</evidence>
<dbReference type="RefSeq" id="WP_022603733.1">
    <property type="nucleotide sequence ID" value="NZ_ASSJ01000001.1"/>
</dbReference>
<keyword evidence="3" id="KW-1185">Reference proteome</keyword>
<dbReference type="PATRIC" id="fig|582515.4.peg.100"/>
<keyword evidence="1" id="KW-1133">Transmembrane helix</keyword>
<protein>
    <submittedName>
        <fullName evidence="2">Putative membrane protein</fullName>
    </submittedName>
</protein>
<keyword evidence="1" id="KW-0812">Transmembrane</keyword>
<feature type="transmembrane region" description="Helical" evidence="1">
    <location>
        <begin position="53"/>
        <end position="73"/>
    </location>
</feature>
<comment type="caution">
    <text evidence="2">The sequence shown here is derived from an EMBL/GenBank/DDBJ whole genome shotgun (WGS) entry which is preliminary data.</text>
</comment>
<dbReference type="GO" id="GO:0005886">
    <property type="term" value="C:plasma membrane"/>
    <property type="evidence" value="ECO:0007669"/>
    <property type="project" value="TreeGrafter"/>
</dbReference>
<evidence type="ECO:0000313" key="2">
    <source>
        <dbReference type="EMBL" id="ERN43189.1"/>
    </source>
</evidence>
<dbReference type="AlphaFoldDB" id="U5DRF3"/>
<dbReference type="InterPro" id="IPR008523">
    <property type="entry name" value="DUF805"/>
</dbReference>
<gene>
    <name evidence="2" type="ORF">KR51_00000820</name>
</gene>
<dbReference type="OrthoDB" id="9812349at2"/>
<keyword evidence="1" id="KW-0472">Membrane</keyword>
<dbReference type="Pfam" id="PF05656">
    <property type="entry name" value="DUF805"/>
    <property type="match status" value="1"/>
</dbReference>
<dbReference type="PANTHER" id="PTHR34980:SF2">
    <property type="entry name" value="INNER MEMBRANE PROTEIN YHAH-RELATED"/>
    <property type="match status" value="1"/>
</dbReference>
<dbReference type="eggNOG" id="COG3152">
    <property type="taxonomic scope" value="Bacteria"/>
</dbReference>
<name>U5DRF3_9CHRO</name>
<evidence type="ECO:0000313" key="3">
    <source>
        <dbReference type="Proteomes" id="UP000016960"/>
    </source>
</evidence>
<organism evidence="2 3">
    <name type="scientific">Rubidibacter lacunae KORDI 51-2</name>
    <dbReference type="NCBI Taxonomy" id="582515"/>
    <lineage>
        <taxon>Bacteria</taxon>
        <taxon>Bacillati</taxon>
        <taxon>Cyanobacteriota</taxon>
        <taxon>Cyanophyceae</taxon>
        <taxon>Oscillatoriophycideae</taxon>
        <taxon>Chroococcales</taxon>
        <taxon>Aphanothecaceae</taxon>
        <taxon>Rubidibacter</taxon>
    </lineage>
</organism>
<feature type="transmembrane region" description="Helical" evidence="1">
    <location>
        <begin position="85"/>
        <end position="105"/>
    </location>
</feature>
<reference evidence="2 3" key="1">
    <citation type="submission" date="2013-05" db="EMBL/GenBank/DDBJ databases">
        <title>Draft genome sequence of Rubidibacter lacunae KORDI 51-2.</title>
        <authorList>
            <person name="Choi D.H."/>
            <person name="Noh J.H."/>
            <person name="Kwon K.-K."/>
            <person name="Lee J.-H."/>
            <person name="Ryu J.-Y."/>
        </authorList>
    </citation>
    <scope>NUCLEOTIDE SEQUENCE [LARGE SCALE GENOMIC DNA]</scope>
    <source>
        <strain evidence="2 3">KORDI 51-2</strain>
    </source>
</reference>
<sequence>MEYYLTALRKYAVFSGRARRKEYWYFVLFNFLISFGLGIIDMVLGLAGEGSGFGVLGAIYALAVLVPGIAATVRRLHDTGRSGWWILIGFIPLVGTIVLIIFLVAGSESGQNQFDAA</sequence>
<proteinExistence type="predicted"/>
<accession>U5DRF3</accession>
<dbReference type="Proteomes" id="UP000016960">
    <property type="component" value="Unassembled WGS sequence"/>
</dbReference>
<dbReference type="PANTHER" id="PTHR34980">
    <property type="entry name" value="INNER MEMBRANE PROTEIN-RELATED-RELATED"/>
    <property type="match status" value="1"/>
</dbReference>
<feature type="transmembrane region" description="Helical" evidence="1">
    <location>
        <begin position="23"/>
        <end position="47"/>
    </location>
</feature>
<dbReference type="EMBL" id="ASSJ01000001">
    <property type="protein sequence ID" value="ERN43189.1"/>
    <property type="molecule type" value="Genomic_DNA"/>
</dbReference>
<dbReference type="InParanoid" id="U5DRF3"/>